<protein>
    <submittedName>
        <fullName evidence="1">Uncharacterized protein</fullName>
    </submittedName>
</protein>
<gene>
    <name evidence="1" type="ORF">KQX54_010536</name>
</gene>
<dbReference type="AlphaFoldDB" id="A0AAV7J0U8"/>
<reference evidence="1 2" key="1">
    <citation type="journal article" date="2021" name="J. Hered.">
        <title>A chromosome-level genome assembly of the parasitoid wasp, Cotesia glomerata (Hymenoptera: Braconidae).</title>
        <authorList>
            <person name="Pinto B.J."/>
            <person name="Weis J.J."/>
            <person name="Gamble T."/>
            <person name="Ode P.J."/>
            <person name="Paul R."/>
            <person name="Zaspel J.M."/>
        </authorList>
    </citation>
    <scope>NUCLEOTIDE SEQUENCE [LARGE SCALE GENOMIC DNA]</scope>
    <source>
        <strain evidence="1">CgM1</strain>
    </source>
</reference>
<organism evidence="1 2">
    <name type="scientific">Cotesia glomerata</name>
    <name type="common">Lepidopteran parasitic wasp</name>
    <name type="synonym">Apanteles glomeratus</name>
    <dbReference type="NCBI Taxonomy" id="32391"/>
    <lineage>
        <taxon>Eukaryota</taxon>
        <taxon>Metazoa</taxon>
        <taxon>Ecdysozoa</taxon>
        <taxon>Arthropoda</taxon>
        <taxon>Hexapoda</taxon>
        <taxon>Insecta</taxon>
        <taxon>Pterygota</taxon>
        <taxon>Neoptera</taxon>
        <taxon>Endopterygota</taxon>
        <taxon>Hymenoptera</taxon>
        <taxon>Apocrita</taxon>
        <taxon>Ichneumonoidea</taxon>
        <taxon>Braconidae</taxon>
        <taxon>Microgastrinae</taxon>
        <taxon>Cotesia</taxon>
    </lineage>
</organism>
<keyword evidence="2" id="KW-1185">Reference proteome</keyword>
<dbReference type="Proteomes" id="UP000826195">
    <property type="component" value="Unassembled WGS sequence"/>
</dbReference>
<proteinExistence type="predicted"/>
<evidence type="ECO:0000313" key="1">
    <source>
        <dbReference type="EMBL" id="KAH0564239.1"/>
    </source>
</evidence>
<accession>A0AAV7J0U8</accession>
<comment type="caution">
    <text evidence="1">The sequence shown here is derived from an EMBL/GenBank/DDBJ whole genome shotgun (WGS) entry which is preliminary data.</text>
</comment>
<evidence type="ECO:0000313" key="2">
    <source>
        <dbReference type="Proteomes" id="UP000826195"/>
    </source>
</evidence>
<dbReference type="EMBL" id="JAHXZJ010000002">
    <property type="protein sequence ID" value="KAH0564239.1"/>
    <property type="molecule type" value="Genomic_DNA"/>
</dbReference>
<sequence>MYVFRFSLWIGVKQESVEGSLSSVEEIARDIIQWKIKPPTESRTRERLGLDHFDRAGEPLCAYYVFIMVDYRESSDKTVSRGATAPSCPYFCPSTRSLVCIALGSKRE</sequence>
<name>A0AAV7J0U8_COTGL</name>